<gene>
    <name evidence="7" type="ORF">UREG_05735</name>
</gene>
<comment type="caution">
    <text evidence="5">Lacks conserved residue(s) required for the propagation of feature annotation.</text>
</comment>
<dbReference type="RefSeq" id="XP_002585046.1">
    <property type="nucleotide sequence ID" value="XM_002585000.1"/>
</dbReference>
<evidence type="ECO:0000256" key="5">
    <source>
        <dbReference type="PROSITE-ProRule" id="PRU01161"/>
    </source>
</evidence>
<dbReference type="GeneID" id="8442991"/>
<proteinExistence type="predicted"/>
<dbReference type="Pfam" id="PF11815">
    <property type="entry name" value="DUF3336"/>
    <property type="match status" value="1"/>
</dbReference>
<dbReference type="Proteomes" id="UP000002058">
    <property type="component" value="Unassembled WGS sequence"/>
</dbReference>
<dbReference type="GO" id="GO:0004806">
    <property type="term" value="F:triacylglycerol lipase activity"/>
    <property type="evidence" value="ECO:0007669"/>
    <property type="project" value="InterPro"/>
</dbReference>
<protein>
    <recommendedName>
        <fullName evidence="6">PNPLA domain-containing protein</fullName>
    </recommendedName>
</protein>
<evidence type="ECO:0000256" key="3">
    <source>
        <dbReference type="ARBA" id="ARBA00022963"/>
    </source>
</evidence>
<keyword evidence="8" id="KW-1185">Reference proteome</keyword>
<dbReference type="GO" id="GO:0006641">
    <property type="term" value="P:triglyceride metabolic process"/>
    <property type="evidence" value="ECO:0007669"/>
    <property type="project" value="UniProtKB-ARBA"/>
</dbReference>
<dbReference type="VEuPathDB" id="FungiDB:UREG_05735"/>
<dbReference type="InterPro" id="IPR021771">
    <property type="entry name" value="Triacylglycerol_lipase_N"/>
</dbReference>
<evidence type="ECO:0000256" key="1">
    <source>
        <dbReference type="ARBA" id="ARBA00002682"/>
    </source>
</evidence>
<reference evidence="8" key="1">
    <citation type="journal article" date="2009" name="Genome Res.">
        <title>Comparative genomic analyses of the human fungal pathogens Coccidioides and their relatives.</title>
        <authorList>
            <person name="Sharpton T.J."/>
            <person name="Stajich J.E."/>
            <person name="Rounsley S.D."/>
            <person name="Gardner M.J."/>
            <person name="Wortman J.R."/>
            <person name="Jordar V.S."/>
            <person name="Maiti R."/>
            <person name="Kodira C.D."/>
            <person name="Neafsey D.E."/>
            <person name="Zeng Q."/>
            <person name="Hung C.-Y."/>
            <person name="McMahan C."/>
            <person name="Muszewska A."/>
            <person name="Grynberg M."/>
            <person name="Mandel M.A."/>
            <person name="Kellner E.M."/>
            <person name="Barker B.M."/>
            <person name="Galgiani J.N."/>
            <person name="Orbach M.J."/>
            <person name="Kirkland T.N."/>
            <person name="Cole G.T."/>
            <person name="Henn M.R."/>
            <person name="Birren B.W."/>
            <person name="Taylor J.W."/>
        </authorList>
    </citation>
    <scope>NUCLEOTIDE SEQUENCE [LARGE SCALE GENOMIC DNA]</scope>
    <source>
        <strain evidence="8">UAMH 1704</strain>
    </source>
</reference>
<evidence type="ECO:0000256" key="4">
    <source>
        <dbReference type="ARBA" id="ARBA00023098"/>
    </source>
</evidence>
<dbReference type="OrthoDB" id="10049244at2759"/>
<dbReference type="PANTHER" id="PTHR14226">
    <property type="entry name" value="NEUROPATHY TARGET ESTERASE/SWISS CHEESE D.MELANOGASTER"/>
    <property type="match status" value="1"/>
</dbReference>
<dbReference type="STRING" id="336963.C4JTE6"/>
<dbReference type="CDD" id="cd07229">
    <property type="entry name" value="Pat_TGL3_like"/>
    <property type="match status" value="1"/>
</dbReference>
<dbReference type="InterPro" id="IPR050301">
    <property type="entry name" value="NTE"/>
</dbReference>
<sequence length="439" mass="50629">MVNIAIPELYNKAYSGTKVLIEEYAAQQVDAVRYVMNLEAKPRHWTGFDAQAKRDFIRGARQGLGRSTLLFEGGSIFGLCHIGVARALYRQGLLPRVITGTATGAFVAALLCIRRDDELESFLNGDDFNLEAFERRRPPRRLSLSQMFARENGYGWFQSLFRRMVRHLNEQYFQDMMVLQECARAELGTLTFEEAYARTLRVLNITLAMPKRGGAPNLLNYITAPHVIIWTACIASNKSFTAKGPVRMMCKDETGQIVLWEPLLEDLDLHSWHLSRCRRKASPLRILPQVLNVNHFIISQARPFLTPIFRSQIHRPGHDVPTGEWEIFQFFKTLAKVDMRHHLREYDSLRGLPNILRRILIKEDIPGSCVALLSDVSFWDLIKVFRKPTKESIRSWILRGERGVWPSIASLKVRCLLEMELEHSYAQLTKTWDTNLLTW</sequence>
<keyword evidence="2" id="KW-0378">Hydrolase</keyword>
<dbReference type="EMBL" id="CH476617">
    <property type="protein sequence ID" value="EEP80893.1"/>
    <property type="molecule type" value="Genomic_DNA"/>
</dbReference>
<evidence type="ECO:0000313" key="8">
    <source>
        <dbReference type="Proteomes" id="UP000002058"/>
    </source>
</evidence>
<dbReference type="InterPro" id="IPR016035">
    <property type="entry name" value="Acyl_Trfase/lysoPLipase"/>
</dbReference>
<accession>C4JTE6</accession>
<keyword evidence="4" id="KW-0443">Lipid metabolism</keyword>
<dbReference type="Pfam" id="PF01734">
    <property type="entry name" value="Patatin"/>
    <property type="match status" value="1"/>
</dbReference>
<name>C4JTE6_UNCRE</name>
<comment type="function">
    <text evidence="1">Probable lipid hydrolase.</text>
</comment>
<feature type="domain" description="PNPLA" evidence="6">
    <location>
        <begin position="69"/>
        <end position="273"/>
    </location>
</feature>
<evidence type="ECO:0000259" key="6">
    <source>
        <dbReference type="PROSITE" id="PS51635"/>
    </source>
</evidence>
<dbReference type="GO" id="GO:0016042">
    <property type="term" value="P:lipid catabolic process"/>
    <property type="evidence" value="ECO:0007669"/>
    <property type="project" value="UniProtKB-KW"/>
</dbReference>
<dbReference type="SUPFAM" id="SSF52151">
    <property type="entry name" value="FabD/lysophospholipase-like"/>
    <property type="match status" value="1"/>
</dbReference>
<dbReference type="InterPro" id="IPR002641">
    <property type="entry name" value="PNPLA_dom"/>
</dbReference>
<dbReference type="KEGG" id="ure:UREG_05735"/>
<dbReference type="InParanoid" id="C4JTE6"/>
<dbReference type="HOGENOM" id="CLU_009031_5_0_1"/>
<dbReference type="Gene3D" id="3.40.1090.10">
    <property type="entry name" value="Cytosolic phospholipase A2 catalytic domain"/>
    <property type="match status" value="1"/>
</dbReference>
<evidence type="ECO:0000313" key="7">
    <source>
        <dbReference type="EMBL" id="EEP80893.1"/>
    </source>
</evidence>
<dbReference type="OMA" id="SIVPWPH"/>
<evidence type="ECO:0000256" key="2">
    <source>
        <dbReference type="ARBA" id="ARBA00022801"/>
    </source>
</evidence>
<organism evidence="7 8">
    <name type="scientific">Uncinocarpus reesii (strain UAMH 1704)</name>
    <dbReference type="NCBI Taxonomy" id="336963"/>
    <lineage>
        <taxon>Eukaryota</taxon>
        <taxon>Fungi</taxon>
        <taxon>Dikarya</taxon>
        <taxon>Ascomycota</taxon>
        <taxon>Pezizomycotina</taxon>
        <taxon>Eurotiomycetes</taxon>
        <taxon>Eurotiomycetidae</taxon>
        <taxon>Onygenales</taxon>
        <taxon>Onygenaceae</taxon>
        <taxon>Uncinocarpus</taxon>
    </lineage>
</organism>
<keyword evidence="3" id="KW-0442">Lipid degradation</keyword>
<dbReference type="PANTHER" id="PTHR14226:SF44">
    <property type="entry name" value="TRIACYLGLYCEROL LIPASE 3"/>
    <property type="match status" value="1"/>
</dbReference>
<dbReference type="AlphaFoldDB" id="C4JTE6"/>
<dbReference type="PROSITE" id="PS51635">
    <property type="entry name" value="PNPLA"/>
    <property type="match status" value="1"/>
</dbReference>
<dbReference type="eggNOG" id="KOG2214">
    <property type="taxonomic scope" value="Eukaryota"/>
</dbReference>